<dbReference type="Proteomes" id="UP000471166">
    <property type="component" value="Unassembled WGS sequence"/>
</dbReference>
<sequence>MSAPLVFLDTETDGVHPGRKVWEVAMIRRDDAGEHTTEFFVDIDLETSDPFGLKVGRFYERHPYGRYLAGTIPDPVFGVKDEGAFLRPRDAAHEVARFTHGAHIVGAVPNFDAEVLAELLRSEHLASAWHYHLIDVEALAVGFLHGRTEPHVAGIPLPWRSDDLSRAVGVEPPSEEERHTAMGDARWAMRLYDRIVGGAA</sequence>
<dbReference type="EMBL" id="JAAGVB010000020">
    <property type="protein sequence ID" value="NEW33808.1"/>
    <property type="molecule type" value="Genomic_DNA"/>
</dbReference>
<reference evidence="1 2" key="1">
    <citation type="submission" date="2020-01" db="EMBL/GenBank/DDBJ databases">
        <title>Genetics and antimicrobial susceptibilities of Nocardia species isolated from the soil; a comparison with species isolated from humans.</title>
        <authorList>
            <person name="Carrasco G."/>
            <person name="Monzon S."/>
            <person name="Sansegundo M."/>
            <person name="Garcia E."/>
            <person name="Garrido N."/>
            <person name="Medina M.J."/>
            <person name="Villalon P."/>
            <person name="Ramirez-Arocha A.C."/>
            <person name="Jimenez P."/>
            <person name="Cuesta I."/>
            <person name="Valdezate S."/>
        </authorList>
    </citation>
    <scope>NUCLEOTIDE SEQUENCE [LARGE SCALE GENOMIC DNA]</scope>
    <source>
        <strain evidence="1 2">CNM20110626</strain>
    </source>
</reference>
<evidence type="ECO:0008006" key="3">
    <source>
        <dbReference type="Google" id="ProtNLM"/>
    </source>
</evidence>
<dbReference type="Gene3D" id="3.30.420.10">
    <property type="entry name" value="Ribonuclease H-like superfamily/Ribonuclease H"/>
    <property type="match status" value="1"/>
</dbReference>
<protein>
    <recommendedName>
        <fullName evidence="3">Exonuclease domain-containing protein</fullName>
    </recommendedName>
</protein>
<dbReference type="GO" id="GO:0003676">
    <property type="term" value="F:nucleic acid binding"/>
    <property type="evidence" value="ECO:0007669"/>
    <property type="project" value="InterPro"/>
</dbReference>
<dbReference type="InterPro" id="IPR012337">
    <property type="entry name" value="RNaseH-like_sf"/>
</dbReference>
<evidence type="ECO:0000313" key="2">
    <source>
        <dbReference type="Proteomes" id="UP000471166"/>
    </source>
</evidence>
<dbReference type="AlphaFoldDB" id="A0A6P1CMW3"/>
<dbReference type="SUPFAM" id="SSF53098">
    <property type="entry name" value="Ribonuclease H-like"/>
    <property type="match status" value="1"/>
</dbReference>
<dbReference type="RefSeq" id="WP_163845168.1">
    <property type="nucleotide sequence ID" value="NZ_JAAGVB010000020.1"/>
</dbReference>
<organism evidence="1 2">
    <name type="scientific">Nocardia cyriacigeorgica</name>
    <dbReference type="NCBI Taxonomy" id="135487"/>
    <lineage>
        <taxon>Bacteria</taxon>
        <taxon>Bacillati</taxon>
        <taxon>Actinomycetota</taxon>
        <taxon>Actinomycetes</taxon>
        <taxon>Mycobacteriales</taxon>
        <taxon>Nocardiaceae</taxon>
        <taxon>Nocardia</taxon>
    </lineage>
</organism>
<proteinExistence type="predicted"/>
<name>A0A6P1CMW3_9NOCA</name>
<evidence type="ECO:0000313" key="1">
    <source>
        <dbReference type="EMBL" id="NEW33808.1"/>
    </source>
</evidence>
<accession>A0A6P1CMW3</accession>
<comment type="caution">
    <text evidence="1">The sequence shown here is derived from an EMBL/GenBank/DDBJ whole genome shotgun (WGS) entry which is preliminary data.</text>
</comment>
<dbReference type="InterPro" id="IPR036397">
    <property type="entry name" value="RNaseH_sf"/>
</dbReference>
<gene>
    <name evidence="1" type="ORF">GV791_14715</name>
</gene>